<keyword evidence="14 22" id="KW-1133">Transmembrane helix</keyword>
<feature type="region of interest" description="Disordered" evidence="21">
    <location>
        <begin position="680"/>
        <end position="709"/>
    </location>
</feature>
<evidence type="ECO:0000256" key="1">
    <source>
        <dbReference type="ARBA" id="ARBA00004251"/>
    </source>
</evidence>
<keyword evidence="17" id="KW-0325">Glycoprotein</keyword>
<dbReference type="GO" id="GO:0004674">
    <property type="term" value="F:protein serine/threonine kinase activity"/>
    <property type="evidence" value="ECO:0007669"/>
    <property type="project" value="UniProtKB-KW"/>
</dbReference>
<evidence type="ECO:0000256" key="15">
    <source>
        <dbReference type="ARBA" id="ARBA00023136"/>
    </source>
</evidence>
<gene>
    <name evidence="25" type="ORF">BDA96_04G141500</name>
</gene>
<dbReference type="InterPro" id="IPR017441">
    <property type="entry name" value="Protein_kinase_ATP_BS"/>
</dbReference>
<comment type="catalytic activity">
    <reaction evidence="19">
        <text>L-seryl-[protein] + ATP = O-phospho-L-seryl-[protein] + ADP + H(+)</text>
        <dbReference type="Rhea" id="RHEA:17989"/>
        <dbReference type="Rhea" id="RHEA-COMP:9863"/>
        <dbReference type="Rhea" id="RHEA-COMP:11604"/>
        <dbReference type="ChEBI" id="CHEBI:15378"/>
        <dbReference type="ChEBI" id="CHEBI:29999"/>
        <dbReference type="ChEBI" id="CHEBI:30616"/>
        <dbReference type="ChEBI" id="CHEBI:83421"/>
        <dbReference type="ChEBI" id="CHEBI:456216"/>
        <dbReference type="EC" id="2.7.11.1"/>
    </reaction>
    <physiologicalReaction direction="left-to-right" evidence="19">
        <dbReference type="Rhea" id="RHEA:17990"/>
    </physiologicalReaction>
</comment>
<dbReference type="CDD" id="cd06899">
    <property type="entry name" value="lectin_legume_LecRK_Arcelin_ConA"/>
    <property type="match status" value="1"/>
</dbReference>
<evidence type="ECO:0000256" key="8">
    <source>
        <dbReference type="ARBA" id="ARBA00022692"/>
    </source>
</evidence>
<dbReference type="PROSITE" id="PS00107">
    <property type="entry name" value="PROTEIN_KINASE_ATP"/>
    <property type="match status" value="1"/>
</dbReference>
<name>A0A921R596_SORBI</name>
<keyword evidence="9 23" id="KW-0732">Signal</keyword>
<comment type="similarity">
    <text evidence="3">In the C-terminal section; belongs to the protein kinase superfamily. Ser/Thr protein kinase family.</text>
</comment>
<dbReference type="FunFam" id="1.10.510.10:FF:000517">
    <property type="entry name" value="Putative receptor kinase Lecrk"/>
    <property type="match status" value="1"/>
</dbReference>
<dbReference type="Proteomes" id="UP000807115">
    <property type="component" value="Chromosome 4"/>
</dbReference>
<feature type="compositionally biased region" description="Low complexity" evidence="21">
    <location>
        <begin position="680"/>
        <end position="697"/>
    </location>
</feature>
<dbReference type="PROSITE" id="PS50011">
    <property type="entry name" value="PROTEIN_KINASE_DOM"/>
    <property type="match status" value="1"/>
</dbReference>
<accession>A0A921R596</accession>
<dbReference type="InterPro" id="IPR001220">
    <property type="entry name" value="Legume_lectin_dom"/>
</dbReference>
<evidence type="ECO:0000259" key="24">
    <source>
        <dbReference type="PROSITE" id="PS50011"/>
    </source>
</evidence>
<keyword evidence="8 22" id="KW-0812">Transmembrane</keyword>
<evidence type="ECO:0000256" key="10">
    <source>
        <dbReference type="ARBA" id="ARBA00022734"/>
    </source>
</evidence>
<dbReference type="GO" id="GO:0005886">
    <property type="term" value="C:plasma membrane"/>
    <property type="evidence" value="ECO:0007669"/>
    <property type="project" value="UniProtKB-SubCell"/>
</dbReference>
<feature type="domain" description="Protein kinase" evidence="24">
    <location>
        <begin position="369"/>
        <end position="654"/>
    </location>
</feature>
<evidence type="ECO:0000256" key="11">
    <source>
        <dbReference type="ARBA" id="ARBA00022741"/>
    </source>
</evidence>
<evidence type="ECO:0000256" key="21">
    <source>
        <dbReference type="SAM" id="MobiDB-lite"/>
    </source>
</evidence>
<dbReference type="InterPro" id="IPR011009">
    <property type="entry name" value="Kinase-like_dom_sf"/>
</dbReference>
<dbReference type="CDD" id="cd14066">
    <property type="entry name" value="STKc_IRAK"/>
    <property type="match status" value="1"/>
</dbReference>
<dbReference type="InterPro" id="IPR008271">
    <property type="entry name" value="Ser/Thr_kinase_AS"/>
</dbReference>
<dbReference type="GO" id="GO:0030246">
    <property type="term" value="F:carbohydrate binding"/>
    <property type="evidence" value="ECO:0007669"/>
    <property type="project" value="UniProtKB-KW"/>
</dbReference>
<feature type="signal peptide" evidence="23">
    <location>
        <begin position="1"/>
        <end position="23"/>
    </location>
</feature>
<evidence type="ECO:0000313" key="25">
    <source>
        <dbReference type="EMBL" id="KAG0532851.1"/>
    </source>
</evidence>
<keyword evidence="13 20" id="KW-0067">ATP-binding</keyword>
<evidence type="ECO:0000256" key="5">
    <source>
        <dbReference type="ARBA" id="ARBA00022475"/>
    </source>
</evidence>
<evidence type="ECO:0000256" key="14">
    <source>
        <dbReference type="ARBA" id="ARBA00022989"/>
    </source>
</evidence>
<dbReference type="Pfam" id="PF00069">
    <property type="entry name" value="Pkinase"/>
    <property type="match status" value="1"/>
</dbReference>
<keyword evidence="10" id="KW-0430">Lectin</keyword>
<dbReference type="EC" id="2.7.11.1" evidence="4"/>
<evidence type="ECO:0000256" key="2">
    <source>
        <dbReference type="ARBA" id="ARBA00008536"/>
    </source>
</evidence>
<evidence type="ECO:0000256" key="23">
    <source>
        <dbReference type="SAM" id="SignalP"/>
    </source>
</evidence>
<evidence type="ECO:0000256" key="6">
    <source>
        <dbReference type="ARBA" id="ARBA00022527"/>
    </source>
</evidence>
<keyword evidence="15 22" id="KW-0472">Membrane</keyword>
<dbReference type="GO" id="GO:1901001">
    <property type="term" value="P:negative regulation of response to salt stress"/>
    <property type="evidence" value="ECO:0007669"/>
    <property type="project" value="UniProtKB-ARBA"/>
</dbReference>
<dbReference type="AlphaFoldDB" id="A0A921R596"/>
<dbReference type="PROSITE" id="PS00108">
    <property type="entry name" value="PROTEIN_KINASE_ST"/>
    <property type="match status" value="1"/>
</dbReference>
<dbReference type="Gene3D" id="1.10.510.10">
    <property type="entry name" value="Transferase(Phosphotransferase) domain 1"/>
    <property type="match status" value="1"/>
</dbReference>
<dbReference type="InterPro" id="IPR019825">
    <property type="entry name" value="Lectin_legB_Mn/Ca_BS"/>
</dbReference>
<feature type="binding site" evidence="20">
    <location>
        <position position="398"/>
    </location>
    <ligand>
        <name>ATP</name>
        <dbReference type="ChEBI" id="CHEBI:30616"/>
    </ligand>
</feature>
<evidence type="ECO:0000256" key="3">
    <source>
        <dbReference type="ARBA" id="ARBA00010217"/>
    </source>
</evidence>
<dbReference type="Gene3D" id="3.30.200.20">
    <property type="entry name" value="Phosphorylase Kinase, domain 1"/>
    <property type="match status" value="1"/>
</dbReference>
<evidence type="ECO:0000256" key="9">
    <source>
        <dbReference type="ARBA" id="ARBA00022729"/>
    </source>
</evidence>
<keyword evidence="7" id="KW-0808">Transferase</keyword>
<keyword evidence="6" id="KW-0723">Serine/threonine-protein kinase</keyword>
<dbReference type="InterPro" id="IPR013320">
    <property type="entry name" value="ConA-like_dom_sf"/>
</dbReference>
<dbReference type="SMART" id="SM00220">
    <property type="entry name" value="S_TKc"/>
    <property type="match status" value="1"/>
</dbReference>
<evidence type="ECO:0000256" key="12">
    <source>
        <dbReference type="ARBA" id="ARBA00022777"/>
    </source>
</evidence>
<dbReference type="FunFam" id="2.60.120.200:FF:000051">
    <property type="entry name" value="L-type lectin-domain containing receptor kinase V.9"/>
    <property type="match status" value="1"/>
</dbReference>
<dbReference type="Pfam" id="PF00139">
    <property type="entry name" value="Lectin_legB"/>
    <property type="match status" value="1"/>
</dbReference>
<keyword evidence="12" id="KW-0418">Kinase</keyword>
<evidence type="ECO:0000256" key="18">
    <source>
        <dbReference type="ARBA" id="ARBA00048659"/>
    </source>
</evidence>
<keyword evidence="5" id="KW-1003">Cell membrane</keyword>
<proteinExistence type="inferred from homology"/>
<sequence>MIEAKRVLPLLFLYGLHLAPAFAAGDCSSDGDKFVYSSFAAASLTLDGAAMVTPRGLLQLTSETALSKGHAFHPTPLQLRAPLCGAQKKAAAAVRSFSASFVFGIVPVTPGMGGHGLALVVAPSKDLSSAMASNYIGLLNSSSNGSVHNHIVAVELDTIQSPEFHDINDNHVGVDVNSLVSVDAASAGYYDDRTGELRNLTLVSGEVMRAWVDYDGDATRIDVTLAPVGTERPKKPLVSATVDLSTVIIADVAYVGFSSSTGRLSTLHYVLGWSFAVGGPAPAIDMASLPPLPDRRNSGSRSRPSKTMTLSIALPVAVGALAIIIAMAACVLLVVRRRYRYIELREDWEIEFGAHRLPYKDLFLATDGFKDKNLLGLGGFGKVYKGVLPTSGMEVAVKRVWHESEQGMKEFVAEVATIGRLRHRNLVQLLGYCRLKDQLLLVYDYMPNGSLEKHLYSHDNNTSTVLNWAQRFQIIKGVASGLLYIHEEWEQVVIHRDVKASNVLLDSEMNARLGDFGLARLRSHDTELLHTTVVAGTFGYIAPELALTGKASPLTDVFAFGAFLLEVVTGRRPVEETIDGDRLLLVDWVFEQWRKDQSLIEVVVDPRIQGDYDVNELSLTLRVGLLCSHPLASVRPSMRTVMQYLAGDIPLPELTMPTHMGIMSMLALLQSQGFDSSVMATSSSSSSSMRSSSTLLSQKGDDKSNVHVP</sequence>
<reference evidence="25" key="2">
    <citation type="submission" date="2020-10" db="EMBL/GenBank/DDBJ databases">
        <authorList>
            <person name="Cooper E.A."/>
            <person name="Brenton Z.W."/>
            <person name="Flinn B.S."/>
            <person name="Jenkins J."/>
            <person name="Shu S."/>
            <person name="Flowers D."/>
            <person name="Luo F."/>
            <person name="Wang Y."/>
            <person name="Xia P."/>
            <person name="Barry K."/>
            <person name="Daum C."/>
            <person name="Lipzen A."/>
            <person name="Yoshinaga Y."/>
            <person name="Schmutz J."/>
            <person name="Saski C."/>
            <person name="Vermerris W."/>
            <person name="Kresovich S."/>
        </authorList>
    </citation>
    <scope>NUCLEOTIDE SEQUENCE</scope>
</reference>
<evidence type="ECO:0000256" key="4">
    <source>
        <dbReference type="ARBA" id="ARBA00012513"/>
    </source>
</evidence>
<evidence type="ECO:0000313" key="26">
    <source>
        <dbReference type="Proteomes" id="UP000807115"/>
    </source>
</evidence>
<protein>
    <recommendedName>
        <fullName evidence="4">non-specific serine/threonine protein kinase</fullName>
        <ecNumber evidence="4">2.7.11.1</ecNumber>
    </recommendedName>
</protein>
<dbReference type="FunFam" id="3.30.200.20:FF:000112">
    <property type="entry name" value="Lectin-domain containing receptor kinase A4.3"/>
    <property type="match status" value="1"/>
</dbReference>
<evidence type="ECO:0000256" key="19">
    <source>
        <dbReference type="ARBA" id="ARBA00048977"/>
    </source>
</evidence>
<dbReference type="PROSITE" id="PS00307">
    <property type="entry name" value="LECTIN_LEGUME_BETA"/>
    <property type="match status" value="1"/>
</dbReference>
<evidence type="ECO:0000256" key="13">
    <source>
        <dbReference type="ARBA" id="ARBA00022840"/>
    </source>
</evidence>
<dbReference type="Gene3D" id="2.60.120.200">
    <property type="match status" value="1"/>
</dbReference>
<dbReference type="PANTHER" id="PTHR27007">
    <property type="match status" value="1"/>
</dbReference>
<evidence type="ECO:0000256" key="17">
    <source>
        <dbReference type="ARBA" id="ARBA00023180"/>
    </source>
</evidence>
<comment type="caution">
    <text evidence="25">The sequence shown here is derived from an EMBL/GenBank/DDBJ whole genome shotgun (WGS) entry which is preliminary data.</text>
</comment>
<feature type="chain" id="PRO_5037687846" description="non-specific serine/threonine protein kinase" evidence="23">
    <location>
        <begin position="24"/>
        <end position="709"/>
    </location>
</feature>
<comment type="catalytic activity">
    <reaction evidence="18">
        <text>L-threonyl-[protein] + ATP = O-phospho-L-threonyl-[protein] + ADP + H(+)</text>
        <dbReference type="Rhea" id="RHEA:46608"/>
        <dbReference type="Rhea" id="RHEA-COMP:11060"/>
        <dbReference type="Rhea" id="RHEA-COMP:11605"/>
        <dbReference type="ChEBI" id="CHEBI:15378"/>
        <dbReference type="ChEBI" id="CHEBI:30013"/>
        <dbReference type="ChEBI" id="CHEBI:30616"/>
        <dbReference type="ChEBI" id="CHEBI:61977"/>
        <dbReference type="ChEBI" id="CHEBI:456216"/>
        <dbReference type="EC" id="2.7.11.1"/>
    </reaction>
    <physiologicalReaction direction="left-to-right" evidence="18">
        <dbReference type="Rhea" id="RHEA:46609"/>
    </physiologicalReaction>
</comment>
<reference evidence="25" key="1">
    <citation type="journal article" date="2019" name="BMC Genomics">
        <title>A new reference genome for Sorghum bicolor reveals high levels of sequence similarity between sweet and grain genotypes: implications for the genetics of sugar metabolism.</title>
        <authorList>
            <person name="Cooper E.A."/>
            <person name="Brenton Z.W."/>
            <person name="Flinn B.S."/>
            <person name="Jenkins J."/>
            <person name="Shu S."/>
            <person name="Flowers D."/>
            <person name="Luo F."/>
            <person name="Wang Y."/>
            <person name="Xia P."/>
            <person name="Barry K."/>
            <person name="Daum C."/>
            <person name="Lipzen A."/>
            <person name="Yoshinaga Y."/>
            <person name="Schmutz J."/>
            <person name="Saski C."/>
            <person name="Vermerris W."/>
            <person name="Kresovich S."/>
        </authorList>
    </citation>
    <scope>NUCLEOTIDE SEQUENCE</scope>
</reference>
<dbReference type="GO" id="GO:0005524">
    <property type="term" value="F:ATP binding"/>
    <property type="evidence" value="ECO:0007669"/>
    <property type="project" value="UniProtKB-UniRule"/>
</dbReference>
<dbReference type="InterPro" id="IPR050528">
    <property type="entry name" value="L-type_Lectin-RKs"/>
</dbReference>
<organism evidence="25 26">
    <name type="scientific">Sorghum bicolor</name>
    <name type="common">Sorghum</name>
    <name type="synonym">Sorghum vulgare</name>
    <dbReference type="NCBI Taxonomy" id="4558"/>
    <lineage>
        <taxon>Eukaryota</taxon>
        <taxon>Viridiplantae</taxon>
        <taxon>Streptophyta</taxon>
        <taxon>Embryophyta</taxon>
        <taxon>Tracheophyta</taxon>
        <taxon>Spermatophyta</taxon>
        <taxon>Magnoliopsida</taxon>
        <taxon>Liliopsida</taxon>
        <taxon>Poales</taxon>
        <taxon>Poaceae</taxon>
        <taxon>PACMAD clade</taxon>
        <taxon>Panicoideae</taxon>
        <taxon>Andropogonodae</taxon>
        <taxon>Andropogoneae</taxon>
        <taxon>Sorghinae</taxon>
        <taxon>Sorghum</taxon>
    </lineage>
</organism>
<keyword evidence="16" id="KW-0675">Receptor</keyword>
<comment type="subcellular location">
    <subcellularLocation>
        <location evidence="1">Cell membrane</location>
        <topology evidence="1">Single-pass type I membrane protein</topology>
    </subcellularLocation>
</comment>
<evidence type="ECO:0000256" key="7">
    <source>
        <dbReference type="ARBA" id="ARBA00022679"/>
    </source>
</evidence>
<feature type="transmembrane region" description="Helical" evidence="22">
    <location>
        <begin position="312"/>
        <end position="335"/>
    </location>
</feature>
<dbReference type="SUPFAM" id="SSF56112">
    <property type="entry name" value="Protein kinase-like (PK-like)"/>
    <property type="match status" value="1"/>
</dbReference>
<keyword evidence="11 20" id="KW-0547">Nucleotide-binding</keyword>
<dbReference type="EMBL" id="CM027683">
    <property type="protein sequence ID" value="KAG0532851.1"/>
    <property type="molecule type" value="Genomic_DNA"/>
</dbReference>
<dbReference type="SUPFAM" id="SSF49899">
    <property type="entry name" value="Concanavalin A-like lectins/glucanases"/>
    <property type="match status" value="1"/>
</dbReference>
<feature type="compositionally biased region" description="Basic and acidic residues" evidence="21">
    <location>
        <begin position="699"/>
        <end position="709"/>
    </location>
</feature>
<comment type="similarity">
    <text evidence="2">In the N-terminal section; belongs to the leguminous lectin family.</text>
</comment>
<evidence type="ECO:0000256" key="22">
    <source>
        <dbReference type="SAM" id="Phobius"/>
    </source>
</evidence>
<evidence type="ECO:0000256" key="20">
    <source>
        <dbReference type="PROSITE-ProRule" id="PRU10141"/>
    </source>
</evidence>
<evidence type="ECO:0000256" key="16">
    <source>
        <dbReference type="ARBA" id="ARBA00023170"/>
    </source>
</evidence>
<dbReference type="InterPro" id="IPR000719">
    <property type="entry name" value="Prot_kinase_dom"/>
</dbReference>